<proteinExistence type="predicted"/>
<evidence type="ECO:0000313" key="6">
    <source>
        <dbReference type="Proteomes" id="UP001403385"/>
    </source>
</evidence>
<evidence type="ECO:0000256" key="1">
    <source>
        <dbReference type="ARBA" id="ARBA00022729"/>
    </source>
</evidence>
<feature type="domain" description="PKD" evidence="4">
    <location>
        <begin position="828"/>
        <end position="897"/>
    </location>
</feature>
<dbReference type="SUPFAM" id="SSF110296">
    <property type="entry name" value="Oligoxyloglucan reducing end-specific cellobiohydrolase"/>
    <property type="match status" value="2"/>
</dbReference>
<keyword evidence="6" id="KW-1185">Reference proteome</keyword>
<dbReference type="GO" id="GO:0010411">
    <property type="term" value="P:xyloglucan metabolic process"/>
    <property type="evidence" value="ECO:0007669"/>
    <property type="project" value="TreeGrafter"/>
</dbReference>
<sequence>MKSFYWLSLLSLLLLTKAHAQNDPSFFKTIPPIETTTPEWAKTMYGDNPNVFEVDHLFWKYYTAQEFQKNIHTQNYKFWRKHVDPYINEEGYIILPSKKDRVLSVQKLLKRKQQFKSAKSASAGWVNIGPLETYNLSHEGNFPVSWQANIYSFDQSVSNPDILVAGTEAGGVFKSTDRGLHWSLISEDEPFVKGISDVKIAPSNSEIIYVLAGDERKIYKTTNGGDSWAEVWFTNTGGNRFLYVHPTNPDIVFCTTDQGLYKTIDGGVNWNQVLSGNCWDVTAHTAQPSTMYALKSNETLKRCEFFKSTDGGNTWTLKDQGWYMPADVANANDGGARLAVSPAAADWVYAVLIGASKADDNGWIGIYRSKDAGETWTNPRGQDGGPYNSETMPNLASFNPNGSGFHQGFYNLGIAVSHNDANKLWIGCLALSESSDGGATWERIGAYYAGTNDIGWIHPDIQDLHTLGNDVWVCTDGGINYSNDELTTHESRKNGIFASDYWGFGTGWNEDILVGGRYHNGNSGYYQTYGVGNTLRLGGAEAPTGYVNPMDNFTTYFSDINTTVLPTALDGPVQRLAKLAYYPNQHYVESYSSEIEWDPRYANHMYLGKDEKIYKSTDGGVSFEALHSFAASGRVLEIEISRNNPEVMYCVFQEGTYFWNATSIYKTTDGGQSWSKLPDIQASRTRLEISVNPGNENELWVCAPYAANGEKVFRTTDGGSSWDNVSSPLLNDERPRDILFQAGSGGVVYLATNNTVFYYEPASGTWVDYGMGFPLRIYALQMKPFYRDSKLRLASYGRGIWEAPLAVLSKPMAQPMTLTNNVYCSRDTVQFDSYSVLDHENATWEWNFSPVPLYISSTSARNPKVVFGNNGAFDVTLTVRDGNGQSSSQTVSNMVTVDSQCEPEDIPGLALQTINNGDYAQTLPLNILSNTVTMTAWVKPNGIQPDYSGIVMNDGETAGFNFASGNNTLAYHWPGGAWWFNSGLIVPADEWSYVAMVATPDSMTLYVNGQASTHHTSLNEVELSTMKIGSYKGWSGRNYKGLIDEVAVWNRALSQEEIRELRHLTKGHLIPSDTALIAYYQFNETNGSNQVLDRAGMHHALMAGTSNRVMSTAPVGSGVSERQSMTANSGYTFEETGLTLQFQETGQTPQGEIVVSRLSNAPDKAPNTAKDLLLESTYWVVNNYGANTTFDELQYIVFEDIDIPTGNVVHPRSIRLYRRNENAEDTTWNQALDIADEVEKEENGWVKFEEKNQVTSFGQFLLGIGTAPNDKGEDTITALENSTGKIQVSTYPNPVMKGEEIFINYTGTDELRVRIFNSSGKLLKDRIVPSGQRSLSSSGLKTGLYFISIEGNRFIQNKKLIVK</sequence>
<dbReference type="SUPFAM" id="SSF49899">
    <property type="entry name" value="Concanavalin A-like lectins/glucanases"/>
    <property type="match status" value="1"/>
</dbReference>
<dbReference type="InterPro" id="IPR006558">
    <property type="entry name" value="LamG-like"/>
</dbReference>
<dbReference type="SMART" id="SM00560">
    <property type="entry name" value="LamGL"/>
    <property type="match status" value="1"/>
</dbReference>
<reference evidence="5 6" key="1">
    <citation type="submission" date="2024-04" db="EMBL/GenBank/DDBJ databases">
        <title>Novel genus in family Flammeovirgaceae.</title>
        <authorList>
            <person name="Nguyen T.H."/>
            <person name="Vuong T.Q."/>
            <person name="Le H."/>
            <person name="Kim S.-G."/>
        </authorList>
    </citation>
    <scope>NUCLEOTIDE SEQUENCE [LARGE SCALE GENOMIC DNA]</scope>
    <source>
        <strain evidence="5 6">JCM 23209</strain>
    </source>
</reference>
<dbReference type="InterPro" id="IPR052025">
    <property type="entry name" value="Xyloglucanase_GH74"/>
</dbReference>
<evidence type="ECO:0000256" key="2">
    <source>
        <dbReference type="ARBA" id="ARBA00023157"/>
    </source>
</evidence>
<dbReference type="Gene3D" id="2.60.40.10">
    <property type="entry name" value="Immunoglobulins"/>
    <property type="match status" value="1"/>
</dbReference>
<accession>A0AAW9S3F1</accession>
<gene>
    <name evidence="5" type="ORF">AAG747_06870</name>
</gene>
<dbReference type="PROSITE" id="PS50093">
    <property type="entry name" value="PKD"/>
    <property type="match status" value="1"/>
</dbReference>
<evidence type="ECO:0000259" key="4">
    <source>
        <dbReference type="PROSITE" id="PS50093"/>
    </source>
</evidence>
<keyword evidence="1 3" id="KW-0732">Signal</keyword>
<dbReference type="InterPro" id="IPR013783">
    <property type="entry name" value="Ig-like_fold"/>
</dbReference>
<dbReference type="SUPFAM" id="SSF49299">
    <property type="entry name" value="PKD domain"/>
    <property type="match status" value="1"/>
</dbReference>
<organism evidence="5 6">
    <name type="scientific">Rapidithrix thailandica</name>
    <dbReference type="NCBI Taxonomy" id="413964"/>
    <lineage>
        <taxon>Bacteria</taxon>
        <taxon>Pseudomonadati</taxon>
        <taxon>Bacteroidota</taxon>
        <taxon>Cytophagia</taxon>
        <taxon>Cytophagales</taxon>
        <taxon>Flammeovirgaceae</taxon>
        <taxon>Rapidithrix</taxon>
    </lineage>
</organism>
<name>A0AAW9S3F1_9BACT</name>
<dbReference type="Gene3D" id="2.60.120.200">
    <property type="match status" value="1"/>
</dbReference>
<feature type="signal peptide" evidence="3">
    <location>
        <begin position="1"/>
        <end position="20"/>
    </location>
</feature>
<dbReference type="NCBIfam" id="TIGR04183">
    <property type="entry name" value="Por_Secre_tail"/>
    <property type="match status" value="1"/>
</dbReference>
<dbReference type="SMART" id="SM00089">
    <property type="entry name" value="PKD"/>
    <property type="match status" value="1"/>
</dbReference>
<dbReference type="GO" id="GO:0004553">
    <property type="term" value="F:hydrolase activity, hydrolyzing O-glycosyl compounds"/>
    <property type="evidence" value="ECO:0007669"/>
    <property type="project" value="UniProtKB-ARBA"/>
</dbReference>
<dbReference type="Gene3D" id="2.130.10.10">
    <property type="entry name" value="YVTN repeat-like/Quinoprotein amine dehydrogenase"/>
    <property type="match status" value="4"/>
</dbReference>
<dbReference type="InterPro" id="IPR022409">
    <property type="entry name" value="PKD/Chitinase_dom"/>
</dbReference>
<dbReference type="InterPro" id="IPR026444">
    <property type="entry name" value="Secre_tail"/>
</dbReference>
<dbReference type="PANTHER" id="PTHR43739">
    <property type="entry name" value="XYLOGLUCANASE (EUROFUNG)"/>
    <property type="match status" value="1"/>
</dbReference>
<dbReference type="InterPro" id="IPR000601">
    <property type="entry name" value="PKD_dom"/>
</dbReference>
<dbReference type="EMBL" id="JBDKWZ010000003">
    <property type="protein sequence ID" value="MEN7547621.1"/>
    <property type="molecule type" value="Genomic_DNA"/>
</dbReference>
<keyword evidence="2" id="KW-1015">Disulfide bond</keyword>
<dbReference type="Pfam" id="PF13385">
    <property type="entry name" value="Laminin_G_3"/>
    <property type="match status" value="1"/>
</dbReference>
<dbReference type="Pfam" id="PF18911">
    <property type="entry name" value="PKD_4"/>
    <property type="match status" value="1"/>
</dbReference>
<dbReference type="Proteomes" id="UP001403385">
    <property type="component" value="Unassembled WGS sequence"/>
</dbReference>
<evidence type="ECO:0000256" key="3">
    <source>
        <dbReference type="SAM" id="SignalP"/>
    </source>
</evidence>
<evidence type="ECO:0000313" key="5">
    <source>
        <dbReference type="EMBL" id="MEN7547621.1"/>
    </source>
</evidence>
<dbReference type="InterPro" id="IPR035986">
    <property type="entry name" value="PKD_dom_sf"/>
</dbReference>
<dbReference type="CDD" id="cd15482">
    <property type="entry name" value="Sialidase_non-viral"/>
    <property type="match status" value="2"/>
</dbReference>
<dbReference type="PANTHER" id="PTHR43739:SF5">
    <property type="entry name" value="EXO-ALPHA-SIALIDASE"/>
    <property type="match status" value="1"/>
</dbReference>
<protein>
    <submittedName>
        <fullName evidence="5">LamG-like jellyroll fold domain-containing protein</fullName>
    </submittedName>
</protein>
<dbReference type="Pfam" id="PF18962">
    <property type="entry name" value="Por_Secre_tail"/>
    <property type="match status" value="1"/>
</dbReference>
<feature type="chain" id="PRO_5043656577" evidence="3">
    <location>
        <begin position="21"/>
        <end position="1363"/>
    </location>
</feature>
<dbReference type="InterPro" id="IPR013320">
    <property type="entry name" value="ConA-like_dom_sf"/>
</dbReference>
<dbReference type="RefSeq" id="WP_346820408.1">
    <property type="nucleotide sequence ID" value="NZ_JBDKWZ010000003.1"/>
</dbReference>
<dbReference type="InterPro" id="IPR015943">
    <property type="entry name" value="WD40/YVTN_repeat-like_dom_sf"/>
</dbReference>
<comment type="caution">
    <text evidence="5">The sequence shown here is derived from an EMBL/GenBank/DDBJ whole genome shotgun (WGS) entry which is preliminary data.</text>
</comment>